<evidence type="ECO:0000259" key="1">
    <source>
        <dbReference type="Pfam" id="PF01636"/>
    </source>
</evidence>
<keyword evidence="3" id="KW-1185">Reference proteome</keyword>
<dbReference type="Proteomes" id="UP001595833">
    <property type="component" value="Unassembled WGS sequence"/>
</dbReference>
<accession>A0ABV9YAQ6</accession>
<sequence>MTHTGPVGPGPRRVAEEVLGRHGADFGSAARGRGWTNATWLTEGLVVRVAREPGSSDLLRETRLVALLPAEVGYPEVVDAGVRDGYEWVLTRRVAGENLEEVWPSLDHDARVRAVGQMWERARHVHRVEAAVAAPHARARSPFFPDSAQEATASLDRLVEAGELTPAQAKGLGRVLDRFRAALPGVPRVVNHGDLCAPNTLWHDGRVVALLDFEFAVVAPVAVDLNEVVKMAFAPGEPEERLPLREVVTRIAGSVLEDAGGPDVLLGYAVMLEVWLLEAELAAGEDVDEAGRAASAAMLTAFAEGDGGYFAPLLDTLR</sequence>
<dbReference type="RefSeq" id="WP_344044127.1">
    <property type="nucleotide sequence ID" value="NZ_BAAAKE010000061.1"/>
</dbReference>
<dbReference type="InterPro" id="IPR011009">
    <property type="entry name" value="Kinase-like_dom_sf"/>
</dbReference>
<proteinExistence type="predicted"/>
<dbReference type="EMBL" id="JBHSJB010000033">
    <property type="protein sequence ID" value="MFC5058697.1"/>
    <property type="molecule type" value="Genomic_DNA"/>
</dbReference>
<dbReference type="InterPro" id="IPR002575">
    <property type="entry name" value="Aminoglycoside_PTrfase"/>
</dbReference>
<comment type="caution">
    <text evidence="2">The sequence shown here is derived from an EMBL/GenBank/DDBJ whole genome shotgun (WGS) entry which is preliminary data.</text>
</comment>
<organism evidence="2 3">
    <name type="scientific">Saccharothrix xinjiangensis</name>
    <dbReference type="NCBI Taxonomy" id="204798"/>
    <lineage>
        <taxon>Bacteria</taxon>
        <taxon>Bacillati</taxon>
        <taxon>Actinomycetota</taxon>
        <taxon>Actinomycetes</taxon>
        <taxon>Pseudonocardiales</taxon>
        <taxon>Pseudonocardiaceae</taxon>
        <taxon>Saccharothrix</taxon>
    </lineage>
</organism>
<gene>
    <name evidence="2" type="ORF">ACFPFM_33730</name>
</gene>
<dbReference type="SUPFAM" id="SSF56112">
    <property type="entry name" value="Protein kinase-like (PK-like)"/>
    <property type="match status" value="1"/>
</dbReference>
<evidence type="ECO:0000313" key="2">
    <source>
        <dbReference type="EMBL" id="MFC5058697.1"/>
    </source>
</evidence>
<dbReference type="Pfam" id="PF01636">
    <property type="entry name" value="APH"/>
    <property type="match status" value="1"/>
</dbReference>
<reference evidence="3" key="1">
    <citation type="journal article" date="2019" name="Int. J. Syst. Evol. Microbiol.">
        <title>The Global Catalogue of Microorganisms (GCM) 10K type strain sequencing project: providing services to taxonomists for standard genome sequencing and annotation.</title>
        <authorList>
            <consortium name="The Broad Institute Genomics Platform"/>
            <consortium name="The Broad Institute Genome Sequencing Center for Infectious Disease"/>
            <person name="Wu L."/>
            <person name="Ma J."/>
        </authorList>
    </citation>
    <scope>NUCLEOTIDE SEQUENCE [LARGE SCALE GENOMIC DNA]</scope>
    <source>
        <strain evidence="3">KCTC 12848</strain>
    </source>
</reference>
<name>A0ABV9YAQ6_9PSEU</name>
<dbReference type="InterPro" id="IPR051678">
    <property type="entry name" value="AGP_Transferase"/>
</dbReference>
<protein>
    <submittedName>
        <fullName evidence="2">Phosphotransferase family protein</fullName>
    </submittedName>
</protein>
<dbReference type="PANTHER" id="PTHR21310:SF15">
    <property type="entry name" value="AMINOGLYCOSIDE PHOSPHOTRANSFERASE DOMAIN-CONTAINING PROTEIN"/>
    <property type="match status" value="1"/>
</dbReference>
<dbReference type="Gene3D" id="3.90.1200.10">
    <property type="match status" value="1"/>
</dbReference>
<dbReference type="PANTHER" id="PTHR21310">
    <property type="entry name" value="AMINOGLYCOSIDE PHOSPHOTRANSFERASE-RELATED-RELATED"/>
    <property type="match status" value="1"/>
</dbReference>
<evidence type="ECO:0000313" key="3">
    <source>
        <dbReference type="Proteomes" id="UP001595833"/>
    </source>
</evidence>
<feature type="domain" description="Aminoglycoside phosphotransferase" evidence="1">
    <location>
        <begin position="32"/>
        <end position="240"/>
    </location>
</feature>